<gene>
    <name evidence="2" type="ORF">FALBO_16137</name>
</gene>
<comment type="caution">
    <text evidence="2">The sequence shown here is derived from an EMBL/GenBank/DDBJ whole genome shotgun (WGS) entry which is preliminary data.</text>
</comment>
<feature type="compositionally biased region" description="Basic and acidic residues" evidence="1">
    <location>
        <begin position="32"/>
        <end position="52"/>
    </location>
</feature>
<organism evidence="2 3">
    <name type="scientific">Fusarium albosuccineum</name>
    <dbReference type="NCBI Taxonomy" id="1237068"/>
    <lineage>
        <taxon>Eukaryota</taxon>
        <taxon>Fungi</taxon>
        <taxon>Dikarya</taxon>
        <taxon>Ascomycota</taxon>
        <taxon>Pezizomycotina</taxon>
        <taxon>Sordariomycetes</taxon>
        <taxon>Hypocreomycetidae</taxon>
        <taxon>Hypocreales</taxon>
        <taxon>Nectriaceae</taxon>
        <taxon>Fusarium</taxon>
        <taxon>Fusarium decemcellulare species complex</taxon>
    </lineage>
</organism>
<keyword evidence="3" id="KW-1185">Reference proteome</keyword>
<accession>A0A8H4KLS5</accession>
<evidence type="ECO:0000256" key="1">
    <source>
        <dbReference type="SAM" id="MobiDB-lite"/>
    </source>
</evidence>
<evidence type="ECO:0000313" key="3">
    <source>
        <dbReference type="Proteomes" id="UP000554235"/>
    </source>
</evidence>
<feature type="region of interest" description="Disordered" evidence="1">
    <location>
        <begin position="520"/>
        <end position="557"/>
    </location>
</feature>
<reference evidence="2 3" key="1">
    <citation type="submission" date="2020-01" db="EMBL/GenBank/DDBJ databases">
        <title>Identification and distribution of gene clusters putatively required for synthesis of sphingolipid metabolism inhibitors in phylogenetically diverse species of the filamentous fungus Fusarium.</title>
        <authorList>
            <person name="Kim H.-S."/>
            <person name="Busman M."/>
            <person name="Brown D.W."/>
            <person name="Divon H."/>
            <person name="Uhlig S."/>
            <person name="Proctor R.H."/>
        </authorList>
    </citation>
    <scope>NUCLEOTIDE SEQUENCE [LARGE SCALE GENOMIC DNA]</scope>
    <source>
        <strain evidence="2 3">NRRL 20459</strain>
    </source>
</reference>
<feature type="compositionally biased region" description="Basic and acidic residues" evidence="1">
    <location>
        <begin position="178"/>
        <end position="193"/>
    </location>
</feature>
<protein>
    <submittedName>
        <fullName evidence="2">Uncharacterized protein</fullName>
    </submittedName>
</protein>
<feature type="region of interest" description="Disordered" evidence="1">
    <location>
        <begin position="31"/>
        <end position="56"/>
    </location>
</feature>
<dbReference type="OrthoDB" id="5339076at2759"/>
<sequence>MADIDMDIDVVKSGGLNDHADDDIIDFDTDMVDQRDQTPEKHSNNMEAMDRDMQDDDDAANYEAYQTNGMMNEDVDFDLHDVEDTTHNPNEADNGVNEARVLQEHQPGAADELSSKDVQEDEDYVEISNEVDSHGHDLAQDDHTSAHEIDYELEDRVEQEEPQKDLKADAPEAPGIDEAAREAVEDAPYHLEDAAETTEPDAHTEHPNQTEENESVLNENEDYQQPETVAEHDETAGVGGPEGTAADELERAEYQNGQNFNDENIVDHGETAAHEARSDHEHVEGADGADNTSYDEAGADAQEHDEGEEPNLEHANHSATGDDSAVKTETEFPAIMVQYKGDEFPLFSTTSDGFFADTSILDETLEKLLSGLRSELENEIAEDDELVFQVDELGLELAEVRNLSGDYEKCANKMKQSTQGELMTNVTFRQILEIFDLLVKNQDPDGSRTMYTYLFTKPNTEKRLESLIESATAGKGLDEVIHLFESPVPAGATGMLETSNAVEGLHEELDGFDSPVGVEAEAENTQPDEESPEIDGPDGDAAASRDDDEDHQEDDDGAADAELATEIHADTLTLTESASGNTIESDAAAADENSAQYGNLTSFSSSFFTCYFPEFCLCAPCVAEYVGEHTREETEYRQTLRLQEVVEELPVRVKLSFLDRARKKHDYSHSDFSTTFSFQEADDFPPAPAGSEADPFVNLELDDSAEVDDGVDLGDDLLTEEQVTVESDAVRARTNDTSTTTTLRDEDDAGSINVDLGADATEEGAAIKAIASEENDELNEIDWRDEPEADEEGPSTPSAAGKRARGDDDEVDAEDEQDVKRRRP</sequence>
<dbReference type="AlphaFoldDB" id="A0A8H4KLS5"/>
<feature type="compositionally biased region" description="Basic and acidic residues" evidence="1">
    <location>
        <begin position="265"/>
        <end position="285"/>
    </location>
</feature>
<proteinExistence type="predicted"/>
<feature type="compositionally biased region" description="Acidic residues" evidence="1">
    <location>
        <begin position="211"/>
        <end position="224"/>
    </location>
</feature>
<dbReference type="EMBL" id="JAADYS010002949">
    <property type="protein sequence ID" value="KAF4452646.1"/>
    <property type="molecule type" value="Genomic_DNA"/>
</dbReference>
<evidence type="ECO:0000313" key="2">
    <source>
        <dbReference type="EMBL" id="KAF4452646.1"/>
    </source>
</evidence>
<feature type="compositionally biased region" description="Acidic residues" evidence="1">
    <location>
        <begin position="807"/>
        <end position="817"/>
    </location>
</feature>
<name>A0A8H4KLS5_9HYPO</name>
<feature type="compositionally biased region" description="Basic and acidic residues" evidence="1">
    <location>
        <begin position="200"/>
        <end position="209"/>
    </location>
</feature>
<feature type="compositionally biased region" description="Basic and acidic residues" evidence="1">
    <location>
        <begin position="131"/>
        <end position="170"/>
    </location>
</feature>
<feature type="region of interest" description="Disordered" evidence="1">
    <location>
        <begin position="79"/>
        <end position="326"/>
    </location>
</feature>
<feature type="compositionally biased region" description="Acidic residues" evidence="1">
    <location>
        <begin position="546"/>
        <end position="557"/>
    </location>
</feature>
<feature type="region of interest" description="Disordered" evidence="1">
    <location>
        <begin position="724"/>
        <end position="752"/>
    </location>
</feature>
<dbReference type="Proteomes" id="UP000554235">
    <property type="component" value="Unassembled WGS sequence"/>
</dbReference>
<feature type="region of interest" description="Disordered" evidence="1">
    <location>
        <begin position="765"/>
        <end position="824"/>
    </location>
</feature>
<feature type="compositionally biased region" description="Acidic residues" evidence="1">
    <location>
        <begin position="520"/>
        <end position="538"/>
    </location>
</feature>